<dbReference type="InterPro" id="IPR011059">
    <property type="entry name" value="Metal-dep_hydrolase_composite"/>
</dbReference>
<dbReference type="Pfam" id="PF01979">
    <property type="entry name" value="Amidohydro_1"/>
    <property type="match status" value="1"/>
</dbReference>
<dbReference type="EMBL" id="SJPO01000002">
    <property type="protein sequence ID" value="TWT78219.1"/>
    <property type="molecule type" value="Genomic_DNA"/>
</dbReference>
<gene>
    <name evidence="4" type="ORF">Pla123a_10090</name>
</gene>
<dbReference type="GO" id="GO:0016810">
    <property type="term" value="F:hydrolase activity, acting on carbon-nitrogen (but not peptide) bonds"/>
    <property type="evidence" value="ECO:0007669"/>
    <property type="project" value="InterPro"/>
</dbReference>
<evidence type="ECO:0000313" key="4">
    <source>
        <dbReference type="EMBL" id="TWT78219.1"/>
    </source>
</evidence>
<dbReference type="SUPFAM" id="SSF51338">
    <property type="entry name" value="Composite domain of metallo-dependent hydrolases"/>
    <property type="match status" value="1"/>
</dbReference>
<evidence type="ECO:0000259" key="3">
    <source>
        <dbReference type="Pfam" id="PF01979"/>
    </source>
</evidence>
<keyword evidence="2" id="KW-0732">Signal</keyword>
<dbReference type="SUPFAM" id="SSF51556">
    <property type="entry name" value="Metallo-dependent hydrolases"/>
    <property type="match status" value="1"/>
</dbReference>
<dbReference type="InterPro" id="IPR051781">
    <property type="entry name" value="Metallo-dep_Hydrolase"/>
</dbReference>
<organism evidence="4 5">
    <name type="scientific">Posidoniimonas polymericola</name>
    <dbReference type="NCBI Taxonomy" id="2528002"/>
    <lineage>
        <taxon>Bacteria</taxon>
        <taxon>Pseudomonadati</taxon>
        <taxon>Planctomycetota</taxon>
        <taxon>Planctomycetia</taxon>
        <taxon>Pirellulales</taxon>
        <taxon>Lacipirellulaceae</taxon>
        <taxon>Posidoniimonas</taxon>
    </lineage>
</organism>
<feature type="compositionally biased region" description="Basic and acidic residues" evidence="1">
    <location>
        <begin position="173"/>
        <end position="190"/>
    </location>
</feature>
<name>A0A5C5YTB2_9BACT</name>
<dbReference type="InterPro" id="IPR006680">
    <property type="entry name" value="Amidohydro-rel"/>
</dbReference>
<evidence type="ECO:0000313" key="5">
    <source>
        <dbReference type="Proteomes" id="UP000318478"/>
    </source>
</evidence>
<dbReference type="RefSeq" id="WP_231956328.1">
    <property type="nucleotide sequence ID" value="NZ_SJPO01000002.1"/>
</dbReference>
<accession>A0A5C5YTB2</accession>
<protein>
    <submittedName>
        <fullName evidence="4">Imidazolonepropionase</fullName>
    </submittedName>
</protein>
<feature type="region of interest" description="Disordered" evidence="1">
    <location>
        <begin position="173"/>
        <end position="195"/>
    </location>
</feature>
<dbReference type="InterPro" id="IPR032466">
    <property type="entry name" value="Metal_Hydrolase"/>
</dbReference>
<evidence type="ECO:0000256" key="1">
    <source>
        <dbReference type="SAM" id="MobiDB-lite"/>
    </source>
</evidence>
<comment type="caution">
    <text evidence="4">The sequence shown here is derived from an EMBL/GenBank/DDBJ whole genome shotgun (WGS) entry which is preliminary data.</text>
</comment>
<evidence type="ECO:0000256" key="2">
    <source>
        <dbReference type="SAM" id="SignalP"/>
    </source>
</evidence>
<keyword evidence="5" id="KW-1185">Reference proteome</keyword>
<dbReference type="Proteomes" id="UP000318478">
    <property type="component" value="Unassembled WGS sequence"/>
</dbReference>
<feature type="chain" id="PRO_5022671018" evidence="2">
    <location>
        <begin position="22"/>
        <end position="427"/>
    </location>
</feature>
<sequence length="427" mass="45839" precursor="true">MKSACLLVLLTLASSAPGVWGADQSVALVGATLHPVSSAPIENGVLVIRDGKIAALGNAGAAVGDAERVDLAGKHIYPSLISAYTQLGLVEIDAVRATRDFDEAGTVNPNAHAHKAFNPHSELIPVTRSNGVLLALTAPEGGRIPGCSSLMQLAGWTFEDMLVEPDVGLHMHWPRERPRDDDHGDDHDAEDHDEQDEVEKLALLFDQAKAYHALRAESKEPPAEVDLRLEALGPVLRGERPVIVVATDGQAEIEAAVAFCVARGLRMILHGGYDAPLCADLLIEHDIPVILSGVTRLPLRRNDPYHYAYSLPARLQAAGVRYCIAGSGNDAGSNARNLPYHAGTAAAFGLTPEEALRSITLSPAEILAVADRVGSLEPGKHATLFVADGDPLDIATQVERAYVQGREVDLNDRHKQLYKKFKQRLEE</sequence>
<proteinExistence type="predicted"/>
<dbReference type="PANTHER" id="PTHR43135">
    <property type="entry name" value="ALPHA-D-RIBOSE 1-METHYLPHOSPHONATE 5-TRIPHOSPHATE DIPHOSPHATASE"/>
    <property type="match status" value="1"/>
</dbReference>
<reference evidence="4 5" key="1">
    <citation type="submission" date="2019-02" db="EMBL/GenBank/DDBJ databases">
        <title>Deep-cultivation of Planctomycetes and their phenomic and genomic characterization uncovers novel biology.</title>
        <authorList>
            <person name="Wiegand S."/>
            <person name="Jogler M."/>
            <person name="Boedeker C."/>
            <person name="Pinto D."/>
            <person name="Vollmers J."/>
            <person name="Rivas-Marin E."/>
            <person name="Kohn T."/>
            <person name="Peeters S.H."/>
            <person name="Heuer A."/>
            <person name="Rast P."/>
            <person name="Oberbeckmann S."/>
            <person name="Bunk B."/>
            <person name="Jeske O."/>
            <person name="Meyerdierks A."/>
            <person name="Storesund J.E."/>
            <person name="Kallscheuer N."/>
            <person name="Luecker S."/>
            <person name="Lage O.M."/>
            <person name="Pohl T."/>
            <person name="Merkel B.J."/>
            <person name="Hornburger P."/>
            <person name="Mueller R.-W."/>
            <person name="Bruemmer F."/>
            <person name="Labrenz M."/>
            <person name="Spormann A.M."/>
            <person name="Op Den Camp H."/>
            <person name="Overmann J."/>
            <person name="Amann R."/>
            <person name="Jetten M.S.M."/>
            <person name="Mascher T."/>
            <person name="Medema M.H."/>
            <person name="Devos D.P."/>
            <person name="Kaster A.-K."/>
            <person name="Ovreas L."/>
            <person name="Rohde M."/>
            <person name="Galperin M.Y."/>
            <person name="Jogler C."/>
        </authorList>
    </citation>
    <scope>NUCLEOTIDE SEQUENCE [LARGE SCALE GENOMIC DNA]</scope>
    <source>
        <strain evidence="4 5">Pla123a</strain>
    </source>
</reference>
<feature type="domain" description="Amidohydrolase-related" evidence="3">
    <location>
        <begin position="340"/>
        <end position="396"/>
    </location>
</feature>
<dbReference type="Gene3D" id="3.20.20.140">
    <property type="entry name" value="Metal-dependent hydrolases"/>
    <property type="match status" value="1"/>
</dbReference>
<dbReference type="PANTHER" id="PTHR43135:SF3">
    <property type="entry name" value="ALPHA-D-RIBOSE 1-METHYLPHOSPHONATE 5-TRIPHOSPHATE DIPHOSPHATASE"/>
    <property type="match status" value="1"/>
</dbReference>
<feature type="signal peptide" evidence="2">
    <location>
        <begin position="1"/>
        <end position="21"/>
    </location>
</feature>
<dbReference type="AlphaFoldDB" id="A0A5C5YTB2"/>